<dbReference type="HOGENOM" id="CLU_032482_2_1_0"/>
<gene>
    <name evidence="14" type="ordered locus">Tter_1514</name>
</gene>
<proteinExistence type="inferred from homology"/>
<sequence>MEIFIRGGNIVDARGIRQNPGLKLSGGLISYQDNNLQDGFKVIDASDFYIFPGFIDVHTHGGGGFDLHTTNPQEILSYCKWAPSTGVTSFLIGVVGIPNGIPIAQIQAAVNAIERYQEGAEPLGIHLEGPYISPEKRGAHDTSWLRTPDIDETNSILQASKGHLRLVTIAPELPNARNMISLLIDNGVRVSIGHTNSTYEQALEAIGWGITHATHCFNAMPPLHHREPGTLGAIAESPQVMGEVIADGVHVHPAVVKILVKALGSDRTIVITDALSAAGCPSMEFTFGGQKARVIDGAARLEDGRLTGSVLTMDQALRNMVEKVEVELPDAVRMLTLNPAISASAESRKGLIESGYDADLVLMNQNLQLVATICKGKIAYAIEGFSTKEIT</sequence>
<dbReference type="CDD" id="cd00854">
    <property type="entry name" value="NagA"/>
    <property type="match status" value="1"/>
</dbReference>
<dbReference type="OrthoDB" id="9776488at2"/>
<evidence type="ECO:0000256" key="2">
    <source>
        <dbReference type="ARBA" id="ARBA00011899"/>
    </source>
</evidence>
<keyword evidence="4 12" id="KW-0479">Metal-binding</keyword>
<dbReference type="eggNOG" id="COG1820">
    <property type="taxonomic scope" value="Bacteria"/>
</dbReference>
<dbReference type="RefSeq" id="WP_012875454.1">
    <property type="nucleotide sequence ID" value="NC_013525.1"/>
</dbReference>
<feature type="binding site" evidence="11">
    <location>
        <begin position="218"/>
        <end position="219"/>
    </location>
    <ligand>
        <name>substrate</name>
    </ligand>
</feature>
<dbReference type="Pfam" id="PF01979">
    <property type="entry name" value="Amidohydro_1"/>
    <property type="match status" value="1"/>
</dbReference>
<dbReference type="AlphaFoldDB" id="D1CCA5"/>
<dbReference type="InterPro" id="IPR011059">
    <property type="entry name" value="Metal-dep_hydrolase_composite"/>
</dbReference>
<comment type="cofactor">
    <cofactor evidence="12">
        <name>a divalent metal cation</name>
        <dbReference type="ChEBI" id="CHEBI:60240"/>
    </cofactor>
    <text evidence="12">Binds 1 divalent metal cation per subunit.</text>
</comment>
<dbReference type="STRING" id="525904.Tter_1514"/>
<feature type="binding site" evidence="12">
    <location>
        <position position="194"/>
    </location>
    <ligand>
        <name>Zn(2+)</name>
        <dbReference type="ChEBI" id="CHEBI:29105"/>
    </ligand>
</feature>
<dbReference type="Proteomes" id="UP000000323">
    <property type="component" value="Chromosome 1"/>
</dbReference>
<evidence type="ECO:0000256" key="9">
    <source>
        <dbReference type="PIRNR" id="PIRNR038994"/>
    </source>
</evidence>
<comment type="catalytic activity">
    <reaction evidence="7">
        <text>N-acetyl-D-glucosamine 6-phosphate + H2O = D-glucosamine 6-phosphate + acetate</text>
        <dbReference type="Rhea" id="RHEA:22936"/>
        <dbReference type="ChEBI" id="CHEBI:15377"/>
        <dbReference type="ChEBI" id="CHEBI:30089"/>
        <dbReference type="ChEBI" id="CHEBI:57513"/>
        <dbReference type="ChEBI" id="CHEBI:58725"/>
        <dbReference type="EC" id="3.5.1.25"/>
    </reaction>
</comment>
<dbReference type="Gene3D" id="3.20.20.140">
    <property type="entry name" value="Metal-dependent hydrolases"/>
    <property type="match status" value="1"/>
</dbReference>
<keyword evidence="5 9" id="KW-0378">Hydrolase</keyword>
<reference evidence="15" key="1">
    <citation type="journal article" date="2010" name="Stand. Genomic Sci.">
        <title>Complete genome sequence of 'Thermobaculum terrenum' type strain (YNP1).</title>
        <authorList>
            <person name="Kiss H."/>
            <person name="Cleland D."/>
            <person name="Lapidus A."/>
            <person name="Lucas S."/>
            <person name="Glavina Del Rio T."/>
            <person name="Nolan M."/>
            <person name="Tice H."/>
            <person name="Han C."/>
            <person name="Goodwin L."/>
            <person name="Pitluck S."/>
            <person name="Liolios K."/>
            <person name="Ivanova N."/>
            <person name="Mavromatis K."/>
            <person name="Ovchinnikova G."/>
            <person name="Pati A."/>
            <person name="Chen A."/>
            <person name="Palaniappan K."/>
            <person name="Land M."/>
            <person name="Hauser L."/>
            <person name="Chang Y."/>
            <person name="Jeffries C."/>
            <person name="Lu M."/>
            <person name="Brettin T."/>
            <person name="Detter J."/>
            <person name="Goker M."/>
            <person name="Tindall B."/>
            <person name="Beck B."/>
            <person name="McDermott T."/>
            <person name="Woyke T."/>
            <person name="Bristow J."/>
            <person name="Eisen J."/>
            <person name="Markowitz V."/>
            <person name="Hugenholtz P."/>
            <person name="Kyrpides N."/>
            <person name="Klenk H."/>
            <person name="Cheng J."/>
        </authorList>
    </citation>
    <scope>NUCLEOTIDE SEQUENCE [LARGE SCALE GENOMIC DNA]</scope>
    <source>
        <strain evidence="15">ATCC BAA-798 / YNP1</strain>
    </source>
</reference>
<evidence type="ECO:0000256" key="3">
    <source>
        <dbReference type="ARBA" id="ARBA00018029"/>
    </source>
</evidence>
<dbReference type="GO" id="GO:0046872">
    <property type="term" value="F:metal ion binding"/>
    <property type="evidence" value="ECO:0007669"/>
    <property type="project" value="UniProtKB-KW"/>
</dbReference>
<feature type="binding site" evidence="11">
    <location>
        <begin position="306"/>
        <end position="308"/>
    </location>
    <ligand>
        <name>substrate</name>
    </ligand>
</feature>
<dbReference type="InterPro" id="IPR032466">
    <property type="entry name" value="Metal_Hydrolase"/>
</dbReference>
<dbReference type="FunFam" id="3.20.20.140:FF:000004">
    <property type="entry name" value="N-acetylglucosamine-6-phosphate deacetylase"/>
    <property type="match status" value="1"/>
</dbReference>
<feature type="binding site" evidence="11">
    <location>
        <position position="226"/>
    </location>
    <ligand>
        <name>substrate</name>
    </ligand>
</feature>
<evidence type="ECO:0000256" key="11">
    <source>
        <dbReference type="PIRSR" id="PIRSR038994-2"/>
    </source>
</evidence>
<feature type="active site" description="Proton donor/acceptor" evidence="10">
    <location>
        <position position="273"/>
    </location>
</feature>
<feature type="binding site" evidence="11">
    <location>
        <position position="250"/>
    </location>
    <ligand>
        <name>substrate</name>
    </ligand>
</feature>
<evidence type="ECO:0000313" key="14">
    <source>
        <dbReference type="EMBL" id="ACZ42420.1"/>
    </source>
</evidence>
<dbReference type="InterPro" id="IPR003764">
    <property type="entry name" value="GlcNAc_6-P_deAcase"/>
</dbReference>
<feature type="domain" description="Amidohydrolase-related" evidence="13">
    <location>
        <begin position="49"/>
        <end position="378"/>
    </location>
</feature>
<keyword evidence="15" id="KW-1185">Reference proteome</keyword>
<dbReference type="NCBIfam" id="TIGR00221">
    <property type="entry name" value="nagA"/>
    <property type="match status" value="1"/>
</dbReference>
<evidence type="ECO:0000256" key="8">
    <source>
        <dbReference type="ARBA" id="ARBA00060590"/>
    </source>
</evidence>
<dbReference type="GO" id="GO:0006046">
    <property type="term" value="P:N-acetylglucosamine catabolic process"/>
    <property type="evidence" value="ECO:0007669"/>
    <property type="project" value="TreeGrafter"/>
</dbReference>
<feature type="binding site" evidence="11">
    <location>
        <position position="139"/>
    </location>
    <ligand>
        <name>substrate</name>
    </ligand>
</feature>
<evidence type="ECO:0000256" key="5">
    <source>
        <dbReference type="ARBA" id="ARBA00022801"/>
    </source>
</evidence>
<dbReference type="SUPFAM" id="SSF51556">
    <property type="entry name" value="Metallo-dependent hydrolases"/>
    <property type="match status" value="1"/>
</dbReference>
<comment type="similarity">
    <text evidence="1 9">Belongs to the metallo-dependent hydrolases superfamily. NagA family.</text>
</comment>
<comment type="pathway">
    <text evidence="8">Amino-sugar metabolism; N-acetylneuraminate degradation; D-fructose 6-phosphate from N-acetylneuraminate: step 4/5.</text>
</comment>
<dbReference type="EC" id="3.5.1.25" evidence="2"/>
<dbReference type="InterPro" id="IPR006680">
    <property type="entry name" value="Amidohydro-rel"/>
</dbReference>
<evidence type="ECO:0000256" key="4">
    <source>
        <dbReference type="ARBA" id="ARBA00022723"/>
    </source>
</evidence>
<dbReference type="Gene3D" id="2.30.40.10">
    <property type="entry name" value="Urease, subunit C, domain 1"/>
    <property type="match status" value="1"/>
</dbReference>
<evidence type="ECO:0000259" key="13">
    <source>
        <dbReference type="Pfam" id="PF01979"/>
    </source>
</evidence>
<feature type="binding site" evidence="12">
    <location>
        <position position="215"/>
    </location>
    <ligand>
        <name>Zn(2+)</name>
        <dbReference type="ChEBI" id="CHEBI:29105"/>
    </ligand>
</feature>
<dbReference type="PANTHER" id="PTHR11113:SF14">
    <property type="entry name" value="N-ACETYLGLUCOSAMINE-6-PHOSPHATE DEACETYLASE"/>
    <property type="match status" value="1"/>
</dbReference>
<evidence type="ECO:0000313" key="15">
    <source>
        <dbReference type="Proteomes" id="UP000000323"/>
    </source>
</evidence>
<dbReference type="PIRSF" id="PIRSF038994">
    <property type="entry name" value="NagA"/>
    <property type="match status" value="1"/>
</dbReference>
<feature type="binding site" evidence="12">
    <location>
        <position position="128"/>
    </location>
    <ligand>
        <name>Zn(2+)</name>
        <dbReference type="ChEBI" id="CHEBI:29105"/>
    </ligand>
</feature>
<evidence type="ECO:0000256" key="10">
    <source>
        <dbReference type="PIRSR" id="PIRSR038994-1"/>
    </source>
</evidence>
<evidence type="ECO:0000256" key="6">
    <source>
        <dbReference type="ARBA" id="ARBA00023277"/>
    </source>
</evidence>
<keyword evidence="6 9" id="KW-0119">Carbohydrate metabolism</keyword>
<accession>D1CCA5</accession>
<name>D1CCA5_THET1</name>
<evidence type="ECO:0000256" key="12">
    <source>
        <dbReference type="PIRSR" id="PIRSR038994-3"/>
    </source>
</evidence>
<evidence type="ECO:0000256" key="1">
    <source>
        <dbReference type="ARBA" id="ARBA00010716"/>
    </source>
</evidence>
<dbReference type="EMBL" id="CP001825">
    <property type="protein sequence ID" value="ACZ42420.1"/>
    <property type="molecule type" value="Genomic_DNA"/>
</dbReference>
<organism evidence="14 15">
    <name type="scientific">Thermobaculum terrenum (strain ATCC BAA-798 / CCMEE 7001 / YNP1)</name>
    <dbReference type="NCBI Taxonomy" id="525904"/>
    <lineage>
        <taxon>Bacteria</taxon>
        <taxon>Bacillati</taxon>
        <taxon>Chloroflexota</taxon>
        <taxon>Chloroflexia</taxon>
        <taxon>Candidatus Thermobaculales</taxon>
        <taxon>Candidatus Thermobaculaceae</taxon>
        <taxon>Thermobaculum</taxon>
    </lineage>
</organism>
<dbReference type="KEGG" id="ttr:Tter_1514"/>
<dbReference type="SUPFAM" id="SSF51338">
    <property type="entry name" value="Composite domain of metallo-dependent hydrolases"/>
    <property type="match status" value="1"/>
</dbReference>
<protein>
    <recommendedName>
        <fullName evidence="3">N-acetylglucosamine-6-phosphate deacetylase</fullName>
        <ecNumber evidence="2">3.5.1.25</ecNumber>
    </recommendedName>
</protein>
<evidence type="ECO:0000256" key="7">
    <source>
        <dbReference type="ARBA" id="ARBA00047647"/>
    </source>
</evidence>
<dbReference type="PANTHER" id="PTHR11113">
    <property type="entry name" value="N-ACETYLGLUCOSAMINE-6-PHOSPHATE DEACETYLASE"/>
    <property type="match status" value="1"/>
</dbReference>
<dbReference type="GO" id="GO:0008448">
    <property type="term" value="F:N-acetylglucosamine-6-phosphate deacetylase activity"/>
    <property type="evidence" value="ECO:0007669"/>
    <property type="project" value="UniProtKB-EC"/>
</dbReference>